<accession>A0A3B0WQH7</accession>
<dbReference type="AlphaFoldDB" id="A0A3B0WQH7"/>
<protein>
    <recommendedName>
        <fullName evidence="2">Response regulatory domain-containing protein</fullName>
    </recommendedName>
</protein>
<gene>
    <name evidence="3" type="ORF">MNBD_GAMMA08-2787</name>
</gene>
<sequence>MKKNLLNRWFGRSKSASSDVKLREGLTVLIVDDSRTQLFALEKLLKAEGVKTVTAENGKQGILMARHVKPDLILMDIVMPEINGFQATRYLSRQADTGHIPIIMISGTNQESDKTWGLKLGAKDFMKKPVQRDALLQKISYWTAEVGNKQTLAIEHTSGEQRDWVEAG</sequence>
<organism evidence="3">
    <name type="scientific">hydrothermal vent metagenome</name>
    <dbReference type="NCBI Taxonomy" id="652676"/>
    <lineage>
        <taxon>unclassified sequences</taxon>
        <taxon>metagenomes</taxon>
        <taxon>ecological metagenomes</taxon>
    </lineage>
</organism>
<dbReference type="Gene3D" id="3.40.50.2300">
    <property type="match status" value="1"/>
</dbReference>
<dbReference type="SUPFAM" id="SSF52172">
    <property type="entry name" value="CheY-like"/>
    <property type="match status" value="1"/>
</dbReference>
<proteinExistence type="predicted"/>
<dbReference type="GO" id="GO:0000160">
    <property type="term" value="P:phosphorelay signal transduction system"/>
    <property type="evidence" value="ECO:0007669"/>
    <property type="project" value="InterPro"/>
</dbReference>
<name>A0A3B0WQH7_9ZZZZ</name>
<dbReference type="InterPro" id="IPR001789">
    <property type="entry name" value="Sig_transdc_resp-reg_receiver"/>
</dbReference>
<feature type="domain" description="Response regulatory" evidence="2">
    <location>
        <begin position="27"/>
        <end position="143"/>
    </location>
</feature>
<dbReference type="InterPro" id="IPR011006">
    <property type="entry name" value="CheY-like_superfamily"/>
</dbReference>
<dbReference type="PANTHER" id="PTHR44591">
    <property type="entry name" value="STRESS RESPONSE REGULATOR PROTEIN 1"/>
    <property type="match status" value="1"/>
</dbReference>
<dbReference type="PROSITE" id="PS50110">
    <property type="entry name" value="RESPONSE_REGULATORY"/>
    <property type="match status" value="1"/>
</dbReference>
<dbReference type="EMBL" id="UOFH01000002">
    <property type="protein sequence ID" value="VAW58288.1"/>
    <property type="molecule type" value="Genomic_DNA"/>
</dbReference>
<reference evidence="3" key="1">
    <citation type="submission" date="2018-06" db="EMBL/GenBank/DDBJ databases">
        <authorList>
            <person name="Zhirakovskaya E."/>
        </authorList>
    </citation>
    <scope>NUCLEOTIDE SEQUENCE</scope>
</reference>
<evidence type="ECO:0000256" key="1">
    <source>
        <dbReference type="ARBA" id="ARBA00022553"/>
    </source>
</evidence>
<dbReference type="PANTHER" id="PTHR44591:SF20">
    <property type="entry name" value="PROTEIN PILH"/>
    <property type="match status" value="1"/>
</dbReference>
<dbReference type="SMART" id="SM00448">
    <property type="entry name" value="REC"/>
    <property type="match status" value="1"/>
</dbReference>
<keyword evidence="1" id="KW-0597">Phosphoprotein</keyword>
<evidence type="ECO:0000313" key="3">
    <source>
        <dbReference type="EMBL" id="VAW58288.1"/>
    </source>
</evidence>
<dbReference type="InterPro" id="IPR050595">
    <property type="entry name" value="Bact_response_regulator"/>
</dbReference>
<evidence type="ECO:0000259" key="2">
    <source>
        <dbReference type="PROSITE" id="PS50110"/>
    </source>
</evidence>
<dbReference type="Pfam" id="PF00072">
    <property type="entry name" value="Response_reg"/>
    <property type="match status" value="1"/>
</dbReference>